<dbReference type="OrthoDB" id="3543113at2759"/>
<protein>
    <recommendedName>
        <fullName evidence="4">F-box domain-containing protein</fullName>
    </recommendedName>
</protein>
<proteinExistence type="predicted"/>
<comment type="caution">
    <text evidence="2">The sequence shown here is derived from an EMBL/GenBank/DDBJ whole genome shotgun (WGS) entry which is preliminary data.</text>
</comment>
<accession>A0A4Y7TFF9</accession>
<gene>
    <name evidence="2" type="ORF">FA13DRAFT_1731425</name>
</gene>
<sequence>MERPGTITTEVTKGPTSTNPTDGRHFGPSPLFPPTAEPQIQVQEKCGSESDATIGTDIGNDLLPDTFEHSSPLGVMYTLPGPDDWCYPTQRTLPCFAHLVPPAEQVLDSKELLAMVLNILKESLGMYWKKQFASLILVNRSFFWAGTAVLWREMKSITPALKLLPWYDGPQYQGLGKYHYAGSQQDWDRFRLYAPNIRHIELGSRHGPQESLEQHQVTELFFLPSRPPSLFPNVRTISIGPGGMNSLPAIQLLISYSLQSLDIATYFSLEGDEYYELHDIEDVDRKVQTIFPFLHFYAPNIQSFHYKGPSEHGIFQRLSILKTITELHLEWVDRINACDLLCLRDLPLLQVLHLATSSPVIPAPAIVMASPDGAPSCPSLRTLKIRGNEMLQLILCMYQGVHQNLEGLDLVLTRVDRPSFIQRALGFYLHFNPRLESISVRVLSQYEQHPPWPADAVIEMPAGLSDLDIEAHARASFASCSSIRTASFEKIPPCLWSFTSSVLQDSIGGWKRLTSLKWKAVDGPMHDRFNPSMRWGLGSAFPGLSFLYTVIWRECPNLEILEFHFDRDKLRNEDLTMKGKIVNASARASRYPCGHPLRCLTINTTTYEDEDEEEEDDDRENMALLGTDRRTEVVAFVELLFPQLKELTGTPPNLWSVMVSWLQTYRGLKAMAASGDY</sequence>
<feature type="region of interest" description="Disordered" evidence="1">
    <location>
        <begin position="1"/>
        <end position="36"/>
    </location>
</feature>
<evidence type="ECO:0000313" key="3">
    <source>
        <dbReference type="Proteomes" id="UP000298030"/>
    </source>
</evidence>
<dbReference type="InterPro" id="IPR032675">
    <property type="entry name" value="LRR_dom_sf"/>
</dbReference>
<reference evidence="2 3" key="1">
    <citation type="journal article" date="2019" name="Nat. Ecol. Evol.">
        <title>Megaphylogeny resolves global patterns of mushroom evolution.</title>
        <authorList>
            <person name="Varga T."/>
            <person name="Krizsan K."/>
            <person name="Foldi C."/>
            <person name="Dima B."/>
            <person name="Sanchez-Garcia M."/>
            <person name="Sanchez-Ramirez S."/>
            <person name="Szollosi G.J."/>
            <person name="Szarkandi J.G."/>
            <person name="Papp V."/>
            <person name="Albert L."/>
            <person name="Andreopoulos W."/>
            <person name="Angelini C."/>
            <person name="Antonin V."/>
            <person name="Barry K.W."/>
            <person name="Bougher N.L."/>
            <person name="Buchanan P."/>
            <person name="Buyck B."/>
            <person name="Bense V."/>
            <person name="Catcheside P."/>
            <person name="Chovatia M."/>
            <person name="Cooper J."/>
            <person name="Damon W."/>
            <person name="Desjardin D."/>
            <person name="Finy P."/>
            <person name="Geml J."/>
            <person name="Haridas S."/>
            <person name="Hughes K."/>
            <person name="Justo A."/>
            <person name="Karasinski D."/>
            <person name="Kautmanova I."/>
            <person name="Kiss B."/>
            <person name="Kocsube S."/>
            <person name="Kotiranta H."/>
            <person name="LaButti K.M."/>
            <person name="Lechner B.E."/>
            <person name="Liimatainen K."/>
            <person name="Lipzen A."/>
            <person name="Lukacs Z."/>
            <person name="Mihaltcheva S."/>
            <person name="Morgado L.N."/>
            <person name="Niskanen T."/>
            <person name="Noordeloos M.E."/>
            <person name="Ohm R.A."/>
            <person name="Ortiz-Santana B."/>
            <person name="Ovrebo C."/>
            <person name="Racz N."/>
            <person name="Riley R."/>
            <person name="Savchenko A."/>
            <person name="Shiryaev A."/>
            <person name="Soop K."/>
            <person name="Spirin V."/>
            <person name="Szebenyi C."/>
            <person name="Tomsovsky M."/>
            <person name="Tulloss R.E."/>
            <person name="Uehling J."/>
            <person name="Grigoriev I.V."/>
            <person name="Vagvolgyi C."/>
            <person name="Papp T."/>
            <person name="Martin F.M."/>
            <person name="Miettinen O."/>
            <person name="Hibbett D.S."/>
            <person name="Nagy L.G."/>
        </authorList>
    </citation>
    <scope>NUCLEOTIDE SEQUENCE [LARGE SCALE GENOMIC DNA]</scope>
    <source>
        <strain evidence="2 3">FP101781</strain>
    </source>
</reference>
<organism evidence="2 3">
    <name type="scientific">Coprinellus micaceus</name>
    <name type="common">Glistening ink-cap mushroom</name>
    <name type="synonym">Coprinus micaceus</name>
    <dbReference type="NCBI Taxonomy" id="71717"/>
    <lineage>
        <taxon>Eukaryota</taxon>
        <taxon>Fungi</taxon>
        <taxon>Dikarya</taxon>
        <taxon>Basidiomycota</taxon>
        <taxon>Agaricomycotina</taxon>
        <taxon>Agaricomycetes</taxon>
        <taxon>Agaricomycetidae</taxon>
        <taxon>Agaricales</taxon>
        <taxon>Agaricineae</taxon>
        <taxon>Psathyrellaceae</taxon>
        <taxon>Coprinellus</taxon>
    </lineage>
</organism>
<dbReference type="SUPFAM" id="SSF52047">
    <property type="entry name" value="RNI-like"/>
    <property type="match status" value="1"/>
</dbReference>
<dbReference type="Proteomes" id="UP000298030">
    <property type="component" value="Unassembled WGS sequence"/>
</dbReference>
<keyword evidence="3" id="KW-1185">Reference proteome</keyword>
<evidence type="ECO:0000256" key="1">
    <source>
        <dbReference type="SAM" id="MobiDB-lite"/>
    </source>
</evidence>
<feature type="compositionally biased region" description="Polar residues" evidence="1">
    <location>
        <begin position="1"/>
        <end position="21"/>
    </location>
</feature>
<evidence type="ECO:0008006" key="4">
    <source>
        <dbReference type="Google" id="ProtNLM"/>
    </source>
</evidence>
<evidence type="ECO:0000313" key="2">
    <source>
        <dbReference type="EMBL" id="TEB32906.1"/>
    </source>
</evidence>
<dbReference type="AlphaFoldDB" id="A0A4Y7TFF9"/>
<name>A0A4Y7TFF9_COPMI</name>
<dbReference type="Gene3D" id="3.80.10.10">
    <property type="entry name" value="Ribonuclease Inhibitor"/>
    <property type="match status" value="1"/>
</dbReference>
<dbReference type="EMBL" id="QPFP01000014">
    <property type="protein sequence ID" value="TEB32906.1"/>
    <property type="molecule type" value="Genomic_DNA"/>
</dbReference>